<evidence type="ECO:0000313" key="1">
    <source>
        <dbReference type="EMBL" id="AZA13033.1"/>
    </source>
</evidence>
<accession>A0A3G6J5J7</accession>
<evidence type="ECO:0000313" key="2">
    <source>
        <dbReference type="Proteomes" id="UP000269019"/>
    </source>
</evidence>
<dbReference type="InterPro" id="IPR014718">
    <property type="entry name" value="GH-type_carb-bd"/>
</dbReference>
<dbReference type="InterPro" id="IPR037480">
    <property type="entry name" value="YihR-like"/>
</dbReference>
<dbReference type="CDD" id="cd09022">
    <property type="entry name" value="Aldose_epim_Ec_YihR"/>
    <property type="match status" value="1"/>
</dbReference>
<sequence length="311" mass="33766">MSHEQPNQIADIALTAGDYAANINPCGAGLRALTYQGRSLTETYPVGAKPPMKTGCVLAPWPNRTADGVFDFRGTLYQLPVNEPARNNAIHGLVFAKDFTVVEHTTDAVSLTTTVDEPWPWPTTITMRYQLAAETGLTITATATNTGNTAAPYGIGLHTYLNAQGAAVDDCALTMPVQARIPMDPTRCLPCGPAIPVGEDRLGSFDDRLLRGVWMDYPFHPLTPNEAGEYVYTLHHEGRGVQLICDHNYRWVQVFTADPDHGQAFPDRGRAVAVEPMTCPPNALRTGEDLIVLEPGATTTAVCRMVAYERG</sequence>
<dbReference type="InterPro" id="IPR011013">
    <property type="entry name" value="Gal_mutarotase_sf_dom"/>
</dbReference>
<dbReference type="EC" id="5.1.3.3" evidence="1"/>
<dbReference type="GO" id="GO:0004034">
    <property type="term" value="F:aldose 1-epimerase activity"/>
    <property type="evidence" value="ECO:0007669"/>
    <property type="project" value="UniProtKB-EC"/>
</dbReference>
<proteinExistence type="predicted"/>
<dbReference type="SUPFAM" id="SSF74650">
    <property type="entry name" value="Galactose mutarotase-like"/>
    <property type="match status" value="1"/>
</dbReference>
<dbReference type="Gene3D" id="2.70.98.10">
    <property type="match status" value="1"/>
</dbReference>
<dbReference type="PANTHER" id="PTHR10091">
    <property type="entry name" value="ALDOSE-1-EPIMERASE"/>
    <property type="match status" value="1"/>
</dbReference>
<dbReference type="Proteomes" id="UP000269019">
    <property type="component" value="Chromosome"/>
</dbReference>
<dbReference type="AlphaFoldDB" id="A0A3G6J5J7"/>
<keyword evidence="1" id="KW-0413">Isomerase</keyword>
<dbReference type="InterPro" id="IPR008183">
    <property type="entry name" value="Aldose_1/G6P_1-epimerase"/>
</dbReference>
<name>A0A3G6J5J7_9CORY</name>
<keyword evidence="2" id="KW-1185">Reference proteome</keyword>
<gene>
    <name evidence="1" type="primary">galM</name>
    <name evidence="1" type="ORF">CCHOA_03100</name>
</gene>
<dbReference type="EMBL" id="CP033896">
    <property type="protein sequence ID" value="AZA13033.1"/>
    <property type="molecule type" value="Genomic_DNA"/>
</dbReference>
<dbReference type="Pfam" id="PF01263">
    <property type="entry name" value="Aldose_epim"/>
    <property type="match status" value="1"/>
</dbReference>
<protein>
    <submittedName>
        <fullName evidence="1">Aldose 1-epimerase</fullName>
        <ecNumber evidence="1">5.1.3.3</ecNumber>
    </submittedName>
</protein>
<dbReference type="RefSeq" id="WP_164472359.1">
    <property type="nucleotide sequence ID" value="NZ_CP033896.1"/>
</dbReference>
<reference evidence="1 2" key="1">
    <citation type="submission" date="2018-11" db="EMBL/GenBank/DDBJ databases">
        <authorList>
            <person name="Kleinhagauer T."/>
            <person name="Glaeser S.P."/>
            <person name="Spergser J."/>
            <person name="Ruckert C."/>
            <person name="Kaempfer P."/>
            <person name="Busse H.-J."/>
        </authorList>
    </citation>
    <scope>NUCLEOTIDE SEQUENCE [LARGE SCALE GENOMIC DNA]</scope>
    <source>
        <strain evidence="1 2">200CH</strain>
    </source>
</reference>
<dbReference type="PANTHER" id="PTHR10091:SF0">
    <property type="entry name" value="GALACTOSE MUTAROTASE"/>
    <property type="match status" value="1"/>
</dbReference>
<dbReference type="GO" id="GO:0006006">
    <property type="term" value="P:glucose metabolic process"/>
    <property type="evidence" value="ECO:0007669"/>
    <property type="project" value="TreeGrafter"/>
</dbReference>
<organism evidence="1 2">
    <name type="scientific">Corynebacterium choanae</name>
    <dbReference type="NCBI Taxonomy" id="1862358"/>
    <lineage>
        <taxon>Bacteria</taxon>
        <taxon>Bacillati</taxon>
        <taxon>Actinomycetota</taxon>
        <taxon>Actinomycetes</taxon>
        <taxon>Mycobacteriales</taxon>
        <taxon>Corynebacteriaceae</taxon>
        <taxon>Corynebacterium</taxon>
    </lineage>
</organism>
<dbReference type="KEGG" id="ccho:CCHOA_03100"/>
<dbReference type="GO" id="GO:0030246">
    <property type="term" value="F:carbohydrate binding"/>
    <property type="evidence" value="ECO:0007669"/>
    <property type="project" value="InterPro"/>
</dbReference>
<dbReference type="GO" id="GO:0033499">
    <property type="term" value="P:galactose catabolic process via UDP-galactose, Leloir pathway"/>
    <property type="evidence" value="ECO:0007669"/>
    <property type="project" value="TreeGrafter"/>
</dbReference>